<dbReference type="PANTHER" id="PTHR43317">
    <property type="entry name" value="THERMOSPERMINE SYNTHASE ACAULIS5"/>
    <property type="match status" value="1"/>
</dbReference>
<dbReference type="RefSeq" id="WP_377963657.1">
    <property type="nucleotide sequence ID" value="NZ_JBHZOL010000055.1"/>
</dbReference>
<organism evidence="2 3">
    <name type="scientific">Almyronema epifaneia S1</name>
    <dbReference type="NCBI Taxonomy" id="2991925"/>
    <lineage>
        <taxon>Bacteria</taxon>
        <taxon>Bacillati</taxon>
        <taxon>Cyanobacteriota</taxon>
        <taxon>Cyanophyceae</taxon>
        <taxon>Nodosilineales</taxon>
        <taxon>Nodosilineaceae</taxon>
        <taxon>Almyronema</taxon>
        <taxon>Almyronema epifaneia</taxon>
    </lineage>
</organism>
<proteinExistence type="predicted"/>
<dbReference type="PANTHER" id="PTHR43317:SF1">
    <property type="entry name" value="THERMOSPERMINE SYNTHASE ACAULIS5"/>
    <property type="match status" value="1"/>
</dbReference>
<dbReference type="Gene3D" id="3.40.50.150">
    <property type="entry name" value="Vaccinia Virus protein VP39"/>
    <property type="match status" value="1"/>
</dbReference>
<dbReference type="EMBL" id="JBHZOL010000055">
    <property type="protein sequence ID" value="MFE4106166.1"/>
    <property type="molecule type" value="Genomic_DNA"/>
</dbReference>
<comment type="caution">
    <text evidence="2">The sequence shown here is derived from an EMBL/GenBank/DDBJ whole genome shotgun (WGS) entry which is preliminary data.</text>
</comment>
<keyword evidence="1" id="KW-0620">Polyamine biosynthesis</keyword>
<gene>
    <name evidence="2" type="ORF">ACFVKH_07760</name>
</gene>
<evidence type="ECO:0000313" key="3">
    <source>
        <dbReference type="Proteomes" id="UP001600165"/>
    </source>
</evidence>
<sequence>MLAAHSDLDHTLKWLQAQPQGTLLCEPSGVHLVQVIKRGSRIQLVLLDQSSLSSQLLQSEWDLEQPFQLTAVSTQALLLGLVGVPQPRRIYLAGLGGGRLAFVLHRSLPTVTLECAEIEPLLLQVSQQFFGLRPDERLRLHLADGRAYLTAATDAYDLILVNVALGNGYTPYALATADFYQLCQRRLSAAGAIAVNLPALDPYLADKVYTFSQVFSQSYVCALANGNTILLGFQTDERSLSELQAQAQQLSQVYPFAPAIEPLAATLQTSHTWLCSFAHPPHLLTDKTPPHGYFDRLPRFNTLFAQVASDQPCPCGSGRRFESCHGSFGDYE</sequence>
<protein>
    <submittedName>
        <fullName evidence="2">SEC-C metal-binding domain-containing protein</fullName>
    </submittedName>
</protein>
<evidence type="ECO:0000313" key="2">
    <source>
        <dbReference type="EMBL" id="MFE4106166.1"/>
    </source>
</evidence>
<dbReference type="SUPFAM" id="SSF103642">
    <property type="entry name" value="Sec-C motif"/>
    <property type="match status" value="1"/>
</dbReference>
<name>A0ABW6IDC4_9CYAN</name>
<keyword evidence="3" id="KW-1185">Reference proteome</keyword>
<accession>A0ABW6IDC4</accession>
<dbReference type="Pfam" id="PF02810">
    <property type="entry name" value="SEC-C"/>
    <property type="match status" value="1"/>
</dbReference>
<evidence type="ECO:0000256" key="1">
    <source>
        <dbReference type="ARBA" id="ARBA00023115"/>
    </source>
</evidence>
<reference evidence="2 3" key="1">
    <citation type="submission" date="2024-10" db="EMBL/GenBank/DDBJ databases">
        <authorList>
            <person name="Ratan Roy A."/>
            <person name="Morales Sandoval P.H."/>
            <person name="De Los Santos Villalobos S."/>
            <person name="Chakraborty S."/>
            <person name="Mukherjee J."/>
        </authorList>
    </citation>
    <scope>NUCLEOTIDE SEQUENCE [LARGE SCALE GENOMIC DNA]</scope>
    <source>
        <strain evidence="2 3">S1</strain>
    </source>
</reference>
<dbReference type="InterPro" id="IPR004027">
    <property type="entry name" value="SEC_C_motif"/>
</dbReference>
<dbReference type="InterPro" id="IPR029063">
    <property type="entry name" value="SAM-dependent_MTases_sf"/>
</dbReference>
<dbReference type="Proteomes" id="UP001600165">
    <property type="component" value="Unassembled WGS sequence"/>
</dbReference>
<dbReference type="SUPFAM" id="SSF53335">
    <property type="entry name" value="S-adenosyl-L-methionine-dependent methyltransferases"/>
    <property type="match status" value="1"/>
</dbReference>